<evidence type="ECO:0000313" key="2">
    <source>
        <dbReference type="Ensembl" id="ENSAMEP00000029505.1"/>
    </source>
</evidence>
<protein>
    <recommendedName>
        <fullName evidence="4">Dynein heavy chain domain 1</fullName>
    </recommendedName>
</protein>
<dbReference type="Ensembl" id="ENSAMET00000036147.1">
    <property type="protein sequence ID" value="ENSAMEP00000029505.1"/>
    <property type="gene ID" value="ENSAMEG00000027452.1"/>
</dbReference>
<name>A0A7N5JWV3_AILME</name>
<dbReference type="Proteomes" id="UP000008912">
    <property type="component" value="Unassembled WGS sequence"/>
</dbReference>
<evidence type="ECO:0000313" key="3">
    <source>
        <dbReference type="Proteomes" id="UP000008912"/>
    </source>
</evidence>
<sequence>MEPYQHISLSSLPLHPVPLRPGETQQPGAWNWQSEPEQWARSVRQQLNAQLLLVSEPKAGPSPKETLSEDLESQHSVCAPDEEEQSRDHQRRQRQFLKPVTQAQQPTALELLVAELQTLFSAVLQDSSPAAWHYLHAVLHLLPPYRALLVGRLDLLPFLEQLSHWAPWVQSQLQLDLLDAIEQAFPPDTSLLEGASHTECCPQKQKSHHGHPRPACPFVQARRGGQQVREELATWLRPLTLPELQHSLGIVGAQVALKEAWWLGGLSLLPLALATDIPIQYESRGTDDAAEEPVGRKKTKPQLDPEVPGKKTLQKRSTSFSPQTSLLGSQVMNVLKTERYLKMHFLYLNVAPSRYFRPYSLVVVPPKKVNPEHYIFSPFGILHVHPVEGSETMTLGTWHRHSVLWQQLQFIPFFKYCLLYKALARWKKSVKLQRLHRCRTFLGKHLLSAVPHFGAGLLHISRLLQELRSVTWLPQELDRCYELLDLQRALAKENHKALRLLRRCLHLCTSVLHLVHEDTYHMQQGLQERVKNCKRVRTDQRSVYLQRVQCQQLEQKLKQAEAWLLRLGQLGHLVHYMICQSLVSIIEEEITSFVANILQAPRKKPFLSAQLVFDNCGQLSHEPCIENMIQILTGGLQSVKASALKVFWIGQGAGSRNSQFLSSV</sequence>
<feature type="region of interest" description="Disordered" evidence="1">
    <location>
        <begin position="54"/>
        <end position="99"/>
    </location>
</feature>
<reference evidence="2 3" key="1">
    <citation type="journal article" date="2010" name="Nature">
        <title>The sequence and de novo assembly of the giant panda genome.</title>
        <authorList>
            <person name="Li R."/>
            <person name="Fan W."/>
            <person name="Tian G."/>
            <person name="Zhu H."/>
            <person name="He L."/>
            <person name="Cai J."/>
            <person name="Huang Q."/>
            <person name="Cai Q."/>
            <person name="Li B."/>
            <person name="Bai Y."/>
            <person name="Zhang Z."/>
            <person name="Zhang Y."/>
            <person name="Wang W."/>
            <person name="Li J."/>
            <person name="Wei F."/>
            <person name="Li H."/>
            <person name="Jian M."/>
            <person name="Li J."/>
            <person name="Zhang Z."/>
            <person name="Nielsen R."/>
            <person name="Li D."/>
            <person name="Gu W."/>
            <person name="Yang Z."/>
            <person name="Xuan Z."/>
            <person name="Ryder O.A."/>
            <person name="Leung F.C."/>
            <person name="Zhou Y."/>
            <person name="Cao J."/>
            <person name="Sun X."/>
            <person name="Fu Y."/>
            <person name="Fang X."/>
            <person name="Guo X."/>
            <person name="Wang B."/>
            <person name="Hou R."/>
            <person name="Shen F."/>
            <person name="Mu B."/>
            <person name="Ni P."/>
            <person name="Lin R."/>
            <person name="Qian W."/>
            <person name="Wang G."/>
            <person name="Yu C."/>
            <person name="Nie W."/>
            <person name="Wang J."/>
            <person name="Wu Z."/>
            <person name="Liang H."/>
            <person name="Min J."/>
            <person name="Wu Q."/>
            <person name="Cheng S."/>
            <person name="Ruan J."/>
            <person name="Wang M."/>
            <person name="Shi Z."/>
            <person name="Wen M."/>
            <person name="Liu B."/>
            <person name="Ren X."/>
            <person name="Zheng H."/>
            <person name="Dong D."/>
            <person name="Cook K."/>
            <person name="Shan G."/>
            <person name="Zhang H."/>
            <person name="Kosiol C."/>
            <person name="Xie X."/>
            <person name="Lu Z."/>
            <person name="Zheng H."/>
            <person name="Li Y."/>
            <person name="Steiner C.C."/>
            <person name="Lam T.T."/>
            <person name="Lin S."/>
            <person name="Zhang Q."/>
            <person name="Li G."/>
            <person name="Tian J."/>
            <person name="Gong T."/>
            <person name="Liu H."/>
            <person name="Zhang D."/>
            <person name="Fang L."/>
            <person name="Ye C."/>
            <person name="Zhang J."/>
            <person name="Hu W."/>
            <person name="Xu A."/>
            <person name="Ren Y."/>
            <person name="Zhang G."/>
            <person name="Bruford M.W."/>
            <person name="Li Q."/>
            <person name="Ma L."/>
            <person name="Guo Y."/>
            <person name="An N."/>
            <person name="Hu Y."/>
            <person name="Zheng Y."/>
            <person name="Shi Y."/>
            <person name="Li Z."/>
            <person name="Liu Q."/>
            <person name="Chen Y."/>
            <person name="Zhao J."/>
            <person name="Qu N."/>
            <person name="Zhao S."/>
            <person name="Tian F."/>
            <person name="Wang X."/>
            <person name="Wang H."/>
            <person name="Xu L."/>
            <person name="Liu X."/>
            <person name="Vinar T."/>
            <person name="Wang Y."/>
            <person name="Lam T.W."/>
            <person name="Yiu S.M."/>
            <person name="Liu S."/>
            <person name="Zhang H."/>
            <person name="Li D."/>
            <person name="Huang Y."/>
            <person name="Wang X."/>
            <person name="Yang G."/>
            <person name="Jiang Z."/>
            <person name="Wang J."/>
            <person name="Qin N."/>
            <person name="Li L."/>
            <person name="Li J."/>
            <person name="Bolund L."/>
            <person name="Kristiansen K."/>
            <person name="Wong G.K."/>
            <person name="Olson M."/>
            <person name="Zhang X."/>
            <person name="Li S."/>
            <person name="Yang H."/>
            <person name="Wang J."/>
            <person name="Wang J."/>
        </authorList>
    </citation>
    <scope>NUCLEOTIDE SEQUENCE [LARGE SCALE GENOMIC DNA]</scope>
</reference>
<evidence type="ECO:0000256" key="1">
    <source>
        <dbReference type="SAM" id="MobiDB-lite"/>
    </source>
</evidence>
<proteinExistence type="predicted"/>
<keyword evidence="3" id="KW-1185">Reference proteome</keyword>
<evidence type="ECO:0008006" key="4">
    <source>
        <dbReference type="Google" id="ProtNLM"/>
    </source>
</evidence>
<feature type="region of interest" description="Disordered" evidence="1">
    <location>
        <begin position="284"/>
        <end position="321"/>
    </location>
</feature>
<dbReference type="InParanoid" id="A0A7N5JWV3"/>
<dbReference type="AlphaFoldDB" id="A0A7N5JWV3"/>
<reference evidence="2" key="2">
    <citation type="submission" date="2025-08" db="UniProtKB">
        <authorList>
            <consortium name="Ensembl"/>
        </authorList>
    </citation>
    <scope>IDENTIFICATION</scope>
</reference>
<dbReference type="GeneTree" id="ENSGT00940000155523"/>
<organism evidence="2 3">
    <name type="scientific">Ailuropoda melanoleuca</name>
    <name type="common">Giant panda</name>
    <dbReference type="NCBI Taxonomy" id="9646"/>
    <lineage>
        <taxon>Eukaryota</taxon>
        <taxon>Metazoa</taxon>
        <taxon>Chordata</taxon>
        <taxon>Craniata</taxon>
        <taxon>Vertebrata</taxon>
        <taxon>Euteleostomi</taxon>
        <taxon>Mammalia</taxon>
        <taxon>Eutheria</taxon>
        <taxon>Laurasiatheria</taxon>
        <taxon>Carnivora</taxon>
        <taxon>Caniformia</taxon>
        <taxon>Ursidae</taxon>
        <taxon>Ailuropoda</taxon>
    </lineage>
</organism>
<reference evidence="2" key="3">
    <citation type="submission" date="2025-09" db="UniProtKB">
        <authorList>
            <consortium name="Ensembl"/>
        </authorList>
    </citation>
    <scope>IDENTIFICATION</scope>
</reference>
<accession>A0A7N5JWV3</accession>
<feature type="compositionally biased region" description="Polar residues" evidence="1">
    <location>
        <begin position="23"/>
        <end position="36"/>
    </location>
</feature>
<feature type="region of interest" description="Disordered" evidence="1">
    <location>
        <begin position="1"/>
        <end position="37"/>
    </location>
</feature>